<accession>A0A812NEL9</accession>
<name>A0A812NEL9_9DINO</name>
<dbReference type="AlphaFoldDB" id="A0A812NEL9"/>
<protein>
    <submittedName>
        <fullName evidence="2">Uncharacterized protein</fullName>
    </submittedName>
</protein>
<evidence type="ECO:0000313" key="3">
    <source>
        <dbReference type="Proteomes" id="UP000604046"/>
    </source>
</evidence>
<keyword evidence="3" id="KW-1185">Reference proteome</keyword>
<evidence type="ECO:0000256" key="1">
    <source>
        <dbReference type="SAM" id="MobiDB-lite"/>
    </source>
</evidence>
<dbReference type="OrthoDB" id="10544184at2759"/>
<dbReference type="Proteomes" id="UP000604046">
    <property type="component" value="Unassembled WGS sequence"/>
</dbReference>
<reference evidence="2" key="1">
    <citation type="submission" date="2021-02" db="EMBL/GenBank/DDBJ databases">
        <authorList>
            <person name="Dougan E. K."/>
            <person name="Rhodes N."/>
            <person name="Thang M."/>
            <person name="Chan C."/>
        </authorList>
    </citation>
    <scope>NUCLEOTIDE SEQUENCE</scope>
</reference>
<organism evidence="2 3">
    <name type="scientific">Symbiodinium natans</name>
    <dbReference type="NCBI Taxonomy" id="878477"/>
    <lineage>
        <taxon>Eukaryota</taxon>
        <taxon>Sar</taxon>
        <taxon>Alveolata</taxon>
        <taxon>Dinophyceae</taxon>
        <taxon>Suessiales</taxon>
        <taxon>Symbiodiniaceae</taxon>
        <taxon>Symbiodinium</taxon>
    </lineage>
</organism>
<proteinExistence type="predicted"/>
<sequence length="240" mass="25041">MCAATADLETALTGLFSEVGSVLHIPDASRRDEPLLALIRRSSSSQGISLSATDFSGLFRAELGFEALQKLRQDSGMAEFAWRTFLQLLSSALSGQEGCATVASSTASGKRLELRFRLESAVLAAHLHLEAIASMPAASTEGRDFLQGLRGFVLDAIAAESSEASKTPTSAARLAGPMPSLTQDPLLTRAASEPAPATGPMTISRPPSAGPPKKRAAGSLVDPHRKTKRAGGKPFQLSAG</sequence>
<gene>
    <name evidence="2" type="ORF">SNAT2548_LOCUS16245</name>
</gene>
<evidence type="ECO:0000313" key="2">
    <source>
        <dbReference type="EMBL" id="CAE7309280.1"/>
    </source>
</evidence>
<feature type="region of interest" description="Disordered" evidence="1">
    <location>
        <begin position="164"/>
        <end position="240"/>
    </location>
</feature>
<dbReference type="EMBL" id="CAJNDS010002078">
    <property type="protein sequence ID" value="CAE7309280.1"/>
    <property type="molecule type" value="Genomic_DNA"/>
</dbReference>
<comment type="caution">
    <text evidence="2">The sequence shown here is derived from an EMBL/GenBank/DDBJ whole genome shotgun (WGS) entry which is preliminary data.</text>
</comment>